<reference evidence="3" key="1">
    <citation type="submission" date="2025-08" db="UniProtKB">
        <authorList>
            <consortium name="RefSeq"/>
        </authorList>
    </citation>
    <scope>IDENTIFICATION</scope>
</reference>
<feature type="region of interest" description="Disordered" evidence="1">
    <location>
        <begin position="1"/>
        <end position="27"/>
    </location>
</feature>
<evidence type="ECO:0000256" key="1">
    <source>
        <dbReference type="SAM" id="MobiDB-lite"/>
    </source>
</evidence>
<feature type="compositionally biased region" description="Low complexity" evidence="1">
    <location>
        <begin position="71"/>
        <end position="81"/>
    </location>
</feature>
<proteinExistence type="predicted"/>
<feature type="compositionally biased region" description="Basic and acidic residues" evidence="1">
    <location>
        <begin position="134"/>
        <end position="143"/>
    </location>
</feature>
<evidence type="ECO:0000313" key="3">
    <source>
        <dbReference type="RefSeq" id="XP_021005982.1"/>
    </source>
</evidence>
<feature type="region of interest" description="Disordered" evidence="1">
    <location>
        <begin position="71"/>
        <end position="160"/>
    </location>
</feature>
<dbReference type="GeneID" id="110284562"/>
<name>A0A6P5NSS3_MUSCR</name>
<dbReference type="RefSeq" id="XP_021005982.1">
    <property type="nucleotide sequence ID" value="XM_021150323.2"/>
</dbReference>
<evidence type="ECO:0000313" key="2">
    <source>
        <dbReference type="Proteomes" id="UP000515126"/>
    </source>
</evidence>
<dbReference type="KEGG" id="mcal:110284562"/>
<dbReference type="AlphaFoldDB" id="A0A6P5NSS3"/>
<keyword evidence="2" id="KW-1185">Reference proteome</keyword>
<gene>
    <name evidence="3" type="primary">LOC110284562</name>
</gene>
<dbReference type="Proteomes" id="UP000515126">
    <property type="component" value="Chromosome 18"/>
</dbReference>
<sequence length="160" mass="16975">MWNTGDLKPDCNGIRNKKGEENANTFAANNEDLELALGDSNLEPESSAARGEYYLGARLSGRILRHRCCRGSRSAGASPSRQLSSKGHGSSPRAAVLCVEGSAGASELEPRGAQAAEQREGAGMGDGAGPPAELRGDQTERGRPRLGFYGEGWPRTEREC</sequence>
<accession>A0A6P5NSS3</accession>
<organism evidence="2 3">
    <name type="scientific">Mus caroli</name>
    <name type="common">Ryukyu mouse</name>
    <name type="synonym">Ricefield mouse</name>
    <dbReference type="NCBI Taxonomy" id="10089"/>
    <lineage>
        <taxon>Eukaryota</taxon>
        <taxon>Metazoa</taxon>
        <taxon>Chordata</taxon>
        <taxon>Craniata</taxon>
        <taxon>Vertebrata</taxon>
        <taxon>Euteleostomi</taxon>
        <taxon>Mammalia</taxon>
        <taxon>Eutheria</taxon>
        <taxon>Euarchontoglires</taxon>
        <taxon>Glires</taxon>
        <taxon>Rodentia</taxon>
        <taxon>Myomorpha</taxon>
        <taxon>Muroidea</taxon>
        <taxon>Muridae</taxon>
        <taxon>Murinae</taxon>
        <taxon>Mus</taxon>
        <taxon>Mus</taxon>
    </lineage>
</organism>
<protein>
    <submittedName>
        <fullName evidence="3">Uncharacterized protein LOC110284562</fullName>
    </submittedName>
</protein>